<name>A0A943I7D5_9FIRM</name>
<gene>
    <name evidence="7" type="ORF">KHX14_04375</name>
</gene>
<evidence type="ECO:0000313" key="7">
    <source>
        <dbReference type="EMBL" id="MBS5588041.1"/>
    </source>
</evidence>
<feature type="domain" description="PTS EIIA type-2" evidence="6">
    <location>
        <begin position="1"/>
        <end position="143"/>
    </location>
</feature>
<accession>A0A943I7D5</accession>
<keyword evidence="2" id="KW-0597">Phosphoprotein</keyword>
<dbReference type="AlphaFoldDB" id="A0A943I7D5"/>
<dbReference type="InterPro" id="IPR002178">
    <property type="entry name" value="PTS_EIIA_type-2_dom"/>
</dbReference>
<dbReference type="Pfam" id="PF00359">
    <property type="entry name" value="PTS_EIIA_2"/>
    <property type="match status" value="1"/>
</dbReference>
<comment type="caution">
    <text evidence="7">The sequence shown here is derived from an EMBL/GenBank/DDBJ whole genome shotgun (WGS) entry which is preliminary data.</text>
</comment>
<sequence>MIIEKKLICLDIVGDNKQNIINNLSEVAFQNGKINDLEAYRNAVYKREEEFSTALGYLVAMPHGRSNGVNEPFVVFGRCKDEIVWDENEIKLIFMIGIPFQNRNKTHMKILANISRKLIDDSFRESLLSAQNQDEIFNILSQITI</sequence>
<dbReference type="InterPro" id="IPR016152">
    <property type="entry name" value="PTrfase/Anion_transptr"/>
</dbReference>
<dbReference type="PANTHER" id="PTHR47738:SF2">
    <property type="entry name" value="PTS SYSTEM FRUCTOSE-LIKE EIIA COMPONENT"/>
    <property type="match status" value="1"/>
</dbReference>
<dbReference type="Proteomes" id="UP000751224">
    <property type="component" value="Unassembled WGS sequence"/>
</dbReference>
<dbReference type="PANTHER" id="PTHR47738">
    <property type="entry name" value="PTS SYSTEM FRUCTOSE-LIKE EIIA COMPONENT-RELATED"/>
    <property type="match status" value="1"/>
</dbReference>
<evidence type="ECO:0000256" key="5">
    <source>
        <dbReference type="ARBA" id="ARBA00022683"/>
    </source>
</evidence>
<dbReference type="CDD" id="cd00211">
    <property type="entry name" value="PTS_IIA_fru"/>
    <property type="match status" value="1"/>
</dbReference>
<dbReference type="EMBL" id="JAGZCC010000018">
    <property type="protein sequence ID" value="MBS5588041.1"/>
    <property type="molecule type" value="Genomic_DNA"/>
</dbReference>
<keyword evidence="3 7" id="KW-0762">Sugar transport</keyword>
<keyword evidence="1" id="KW-0813">Transport</keyword>
<dbReference type="RefSeq" id="WP_303886577.1">
    <property type="nucleotide sequence ID" value="NZ_JAGZCC010000018.1"/>
</dbReference>
<protein>
    <submittedName>
        <fullName evidence="7">PTS sugar transporter subunit IIA</fullName>
    </submittedName>
</protein>
<dbReference type="PROSITE" id="PS51094">
    <property type="entry name" value="PTS_EIIA_TYPE_2"/>
    <property type="match status" value="1"/>
</dbReference>
<evidence type="ECO:0000256" key="3">
    <source>
        <dbReference type="ARBA" id="ARBA00022597"/>
    </source>
</evidence>
<dbReference type="GO" id="GO:0016020">
    <property type="term" value="C:membrane"/>
    <property type="evidence" value="ECO:0007669"/>
    <property type="project" value="InterPro"/>
</dbReference>
<evidence type="ECO:0000259" key="6">
    <source>
        <dbReference type="PROSITE" id="PS51094"/>
    </source>
</evidence>
<dbReference type="SUPFAM" id="SSF55804">
    <property type="entry name" value="Phoshotransferase/anion transport protein"/>
    <property type="match status" value="1"/>
</dbReference>
<dbReference type="PROSITE" id="PS00372">
    <property type="entry name" value="PTS_EIIA_TYPE_2_HIS"/>
    <property type="match status" value="1"/>
</dbReference>
<dbReference type="Gene3D" id="3.40.930.10">
    <property type="entry name" value="Mannitol-specific EII, Chain A"/>
    <property type="match status" value="1"/>
</dbReference>
<dbReference type="NCBIfam" id="TIGR00848">
    <property type="entry name" value="fruA"/>
    <property type="match status" value="1"/>
</dbReference>
<evidence type="ECO:0000256" key="4">
    <source>
        <dbReference type="ARBA" id="ARBA00022679"/>
    </source>
</evidence>
<keyword evidence="5" id="KW-0598">Phosphotransferase system</keyword>
<proteinExistence type="predicted"/>
<organism evidence="7 8">
    <name type="scientific">Thomasclavelia spiroformis</name>
    <dbReference type="NCBI Taxonomy" id="29348"/>
    <lineage>
        <taxon>Bacteria</taxon>
        <taxon>Bacillati</taxon>
        <taxon>Bacillota</taxon>
        <taxon>Erysipelotrichia</taxon>
        <taxon>Erysipelotrichales</taxon>
        <taxon>Coprobacillaceae</taxon>
        <taxon>Thomasclavelia</taxon>
    </lineage>
</organism>
<dbReference type="InterPro" id="IPR051541">
    <property type="entry name" value="PTS_SugarTrans_NitroReg"/>
</dbReference>
<dbReference type="GO" id="GO:0009401">
    <property type="term" value="P:phosphoenolpyruvate-dependent sugar phosphotransferase system"/>
    <property type="evidence" value="ECO:0007669"/>
    <property type="project" value="UniProtKB-KW"/>
</dbReference>
<keyword evidence="4" id="KW-0808">Transferase</keyword>
<dbReference type="InterPro" id="IPR004715">
    <property type="entry name" value="PTS_IIA_fruc"/>
</dbReference>
<dbReference type="GO" id="GO:0008982">
    <property type="term" value="F:protein-N(PI)-phosphohistidine-sugar phosphotransferase activity"/>
    <property type="evidence" value="ECO:0007669"/>
    <property type="project" value="InterPro"/>
</dbReference>
<evidence type="ECO:0000313" key="8">
    <source>
        <dbReference type="Proteomes" id="UP000751224"/>
    </source>
</evidence>
<evidence type="ECO:0000256" key="2">
    <source>
        <dbReference type="ARBA" id="ARBA00022553"/>
    </source>
</evidence>
<reference evidence="7" key="1">
    <citation type="submission" date="2021-02" db="EMBL/GenBank/DDBJ databases">
        <title>Infant gut strain persistence is associated with maternal origin, phylogeny, and functional potential including surface adhesion and iron acquisition.</title>
        <authorList>
            <person name="Lou Y.C."/>
        </authorList>
    </citation>
    <scope>NUCLEOTIDE SEQUENCE</scope>
    <source>
        <strain evidence="7">L3_108_000G1_dasL3_108_000G1_metabat.metabat.11</strain>
    </source>
</reference>
<evidence type="ECO:0000256" key="1">
    <source>
        <dbReference type="ARBA" id="ARBA00022448"/>
    </source>
</evidence>